<sequence length="74" mass="8511">MKNDLTVQKIADELNVNCSYLSRIIKNKFGHSTVDYLINFRMLKAKFLLENSDHTVTMISRAVGYQNPLSFSRA</sequence>
<gene>
    <name evidence="5" type="ORF">GIY09_00025</name>
</gene>
<dbReference type="SUPFAM" id="SSF46689">
    <property type="entry name" value="Homeodomain-like"/>
    <property type="match status" value="1"/>
</dbReference>
<keyword evidence="1" id="KW-0805">Transcription regulation</keyword>
<dbReference type="EMBL" id="WJQS01000001">
    <property type="protein sequence ID" value="MRI84289.1"/>
    <property type="molecule type" value="Genomic_DNA"/>
</dbReference>
<dbReference type="SMART" id="SM00342">
    <property type="entry name" value="HTH_ARAC"/>
    <property type="match status" value="1"/>
</dbReference>
<keyword evidence="3" id="KW-0804">Transcription</keyword>
<evidence type="ECO:0000259" key="4">
    <source>
        <dbReference type="PROSITE" id="PS01124"/>
    </source>
</evidence>
<proteinExistence type="predicted"/>
<feature type="domain" description="HTH araC/xylS-type" evidence="4">
    <location>
        <begin position="1"/>
        <end position="74"/>
    </location>
</feature>
<name>A0A6I2GG33_9LACT</name>
<evidence type="ECO:0000256" key="3">
    <source>
        <dbReference type="ARBA" id="ARBA00023163"/>
    </source>
</evidence>
<dbReference type="Proteomes" id="UP000430975">
    <property type="component" value="Unassembled WGS sequence"/>
</dbReference>
<evidence type="ECO:0000313" key="5">
    <source>
        <dbReference type="EMBL" id="MRI84289.1"/>
    </source>
</evidence>
<dbReference type="AlphaFoldDB" id="A0A6I2GG33"/>
<accession>A0A6I2GG33</accession>
<dbReference type="Pfam" id="PF12833">
    <property type="entry name" value="HTH_18"/>
    <property type="match status" value="1"/>
</dbReference>
<evidence type="ECO:0000256" key="2">
    <source>
        <dbReference type="ARBA" id="ARBA00023125"/>
    </source>
</evidence>
<dbReference type="GO" id="GO:0043565">
    <property type="term" value="F:sequence-specific DNA binding"/>
    <property type="evidence" value="ECO:0007669"/>
    <property type="project" value="InterPro"/>
</dbReference>
<evidence type="ECO:0000313" key="6">
    <source>
        <dbReference type="Proteomes" id="UP000430975"/>
    </source>
</evidence>
<comment type="caution">
    <text evidence="5">The sequence shown here is derived from an EMBL/GenBank/DDBJ whole genome shotgun (WGS) entry which is preliminary data.</text>
</comment>
<organism evidence="5 6">
    <name type="scientific">Fundicoccus ignavus</name>
    <dbReference type="NCBI Taxonomy" id="2664442"/>
    <lineage>
        <taxon>Bacteria</taxon>
        <taxon>Bacillati</taxon>
        <taxon>Bacillota</taxon>
        <taxon>Bacilli</taxon>
        <taxon>Lactobacillales</taxon>
        <taxon>Aerococcaceae</taxon>
        <taxon>Fundicoccus</taxon>
    </lineage>
</organism>
<dbReference type="GO" id="GO:0003700">
    <property type="term" value="F:DNA-binding transcription factor activity"/>
    <property type="evidence" value="ECO:0007669"/>
    <property type="project" value="InterPro"/>
</dbReference>
<dbReference type="PROSITE" id="PS01124">
    <property type="entry name" value="HTH_ARAC_FAMILY_2"/>
    <property type="match status" value="1"/>
</dbReference>
<dbReference type="InterPro" id="IPR018060">
    <property type="entry name" value="HTH_AraC"/>
</dbReference>
<keyword evidence="6" id="KW-1185">Reference proteome</keyword>
<evidence type="ECO:0000256" key="1">
    <source>
        <dbReference type="ARBA" id="ARBA00023015"/>
    </source>
</evidence>
<dbReference type="PANTHER" id="PTHR43280:SF2">
    <property type="entry name" value="HTH-TYPE TRANSCRIPTIONAL REGULATOR EXSA"/>
    <property type="match status" value="1"/>
</dbReference>
<dbReference type="InterPro" id="IPR009057">
    <property type="entry name" value="Homeodomain-like_sf"/>
</dbReference>
<dbReference type="RefSeq" id="WP_153862845.1">
    <property type="nucleotide sequence ID" value="NZ_WJQS01000001.1"/>
</dbReference>
<dbReference type="Gene3D" id="1.10.10.60">
    <property type="entry name" value="Homeodomain-like"/>
    <property type="match status" value="2"/>
</dbReference>
<protein>
    <submittedName>
        <fullName evidence="5">Helix-turn-helix domain-containing protein</fullName>
    </submittedName>
</protein>
<dbReference type="PANTHER" id="PTHR43280">
    <property type="entry name" value="ARAC-FAMILY TRANSCRIPTIONAL REGULATOR"/>
    <property type="match status" value="1"/>
</dbReference>
<keyword evidence="2" id="KW-0238">DNA-binding</keyword>
<reference evidence="5 6" key="1">
    <citation type="submission" date="2019-11" db="EMBL/GenBank/DDBJ databases">
        <title>Characterisation of Fundicoccus ignavus gen. nov. sp. nov., a novel genus of the family Aerococcaceae isolated from bulk tank milk.</title>
        <authorList>
            <person name="Siebert A."/>
            <person name="Huptas C."/>
            <person name="Wenning M."/>
            <person name="Scherer S."/>
            <person name="Doll E.V."/>
        </authorList>
    </citation>
    <scope>NUCLEOTIDE SEQUENCE [LARGE SCALE GENOMIC DNA]</scope>
    <source>
        <strain evidence="5 6">WS4759</strain>
    </source>
</reference>